<evidence type="ECO:0000256" key="3">
    <source>
        <dbReference type="ARBA" id="ARBA00029814"/>
    </source>
</evidence>
<dbReference type="GO" id="GO:0017183">
    <property type="term" value="P:protein histidyl modification to diphthamide"/>
    <property type="evidence" value="ECO:0007669"/>
    <property type="project" value="TreeGrafter"/>
</dbReference>
<evidence type="ECO:0000256" key="1">
    <source>
        <dbReference type="ARBA" id="ARBA00012089"/>
    </source>
</evidence>
<dbReference type="CDD" id="cd01994">
    <property type="entry name" value="AANH_PF0828-like"/>
    <property type="match status" value="1"/>
</dbReference>
<dbReference type="Gene3D" id="3.40.50.620">
    <property type="entry name" value="HUPs"/>
    <property type="match status" value="1"/>
</dbReference>
<organism evidence="7 8">
    <name type="scientific">Aphanomyces euteiches</name>
    <dbReference type="NCBI Taxonomy" id="100861"/>
    <lineage>
        <taxon>Eukaryota</taxon>
        <taxon>Sar</taxon>
        <taxon>Stramenopiles</taxon>
        <taxon>Oomycota</taxon>
        <taxon>Saprolegniomycetes</taxon>
        <taxon>Saprolegniales</taxon>
        <taxon>Verrucalvaceae</taxon>
        <taxon>Aphanomyces</taxon>
    </lineage>
</organism>
<evidence type="ECO:0000313" key="7">
    <source>
        <dbReference type="EMBL" id="KAF0727896.1"/>
    </source>
</evidence>
<dbReference type="PANTHER" id="PTHR12196">
    <property type="entry name" value="DOMAIN OF UNKNOWN FUNCTION 71 DUF71 -CONTAINING PROTEIN"/>
    <property type="match status" value="1"/>
</dbReference>
<dbReference type="PANTHER" id="PTHR12196:SF2">
    <property type="entry name" value="DIPHTHINE--AMMONIA LIGASE"/>
    <property type="match status" value="1"/>
</dbReference>
<dbReference type="InterPro" id="IPR030662">
    <property type="entry name" value="DPH6/MJ0570"/>
</dbReference>
<protein>
    <recommendedName>
        <fullName evidence="2">Diphthine--ammonia ligase</fullName>
        <ecNumber evidence="1">6.3.1.14</ecNumber>
    </recommendedName>
    <alternativeName>
        <fullName evidence="3">Diphthamide synthase</fullName>
    </alternativeName>
    <alternativeName>
        <fullName evidence="4">Diphthamide synthetase</fullName>
    </alternativeName>
</protein>
<dbReference type="Gene3D" id="3.90.1490.10">
    <property type="entry name" value="putative n-type atp pyrophosphatase, domain 2"/>
    <property type="match status" value="1"/>
</dbReference>
<comment type="catalytic activity">
    <reaction evidence="5">
        <text>diphthine-[translation elongation factor 2] + NH4(+) + ATP = diphthamide-[translation elongation factor 2] + AMP + diphosphate + H(+)</text>
        <dbReference type="Rhea" id="RHEA:19753"/>
        <dbReference type="Rhea" id="RHEA-COMP:10172"/>
        <dbReference type="Rhea" id="RHEA-COMP:10174"/>
        <dbReference type="ChEBI" id="CHEBI:15378"/>
        <dbReference type="ChEBI" id="CHEBI:16692"/>
        <dbReference type="ChEBI" id="CHEBI:28938"/>
        <dbReference type="ChEBI" id="CHEBI:30616"/>
        <dbReference type="ChEBI" id="CHEBI:33019"/>
        <dbReference type="ChEBI" id="CHEBI:82696"/>
        <dbReference type="ChEBI" id="CHEBI:456215"/>
        <dbReference type="EC" id="6.3.1.14"/>
    </reaction>
</comment>
<dbReference type="GO" id="GO:0017178">
    <property type="term" value="F:diphthine-ammonia ligase activity"/>
    <property type="evidence" value="ECO:0007669"/>
    <property type="project" value="UniProtKB-EC"/>
</dbReference>
<dbReference type="SUPFAM" id="SSF52402">
    <property type="entry name" value="Adenine nucleotide alpha hydrolases-like"/>
    <property type="match status" value="1"/>
</dbReference>
<accession>A0A6G0WKW4</accession>
<evidence type="ECO:0000256" key="2">
    <source>
        <dbReference type="ARBA" id="ARBA00018426"/>
    </source>
</evidence>
<dbReference type="InterPro" id="IPR002761">
    <property type="entry name" value="Diphthami_syn_dom"/>
</dbReference>
<evidence type="ECO:0000259" key="6">
    <source>
        <dbReference type="Pfam" id="PF01902"/>
    </source>
</evidence>
<dbReference type="NCBIfam" id="TIGR00290">
    <property type="entry name" value="MJ0570_dom"/>
    <property type="match status" value="1"/>
</dbReference>
<name>A0A6G0WKW4_9STRA</name>
<feature type="domain" description="Diphthamide synthase" evidence="6">
    <location>
        <begin position="1"/>
        <end position="208"/>
    </location>
</feature>
<dbReference type="EMBL" id="VJMJ01000186">
    <property type="protein sequence ID" value="KAF0727896.1"/>
    <property type="molecule type" value="Genomic_DNA"/>
</dbReference>
<gene>
    <name evidence="7" type="ORF">Ae201684_014160</name>
</gene>
<dbReference type="EC" id="6.3.1.14" evidence="1"/>
<evidence type="ECO:0000256" key="4">
    <source>
        <dbReference type="ARBA" id="ARBA00031552"/>
    </source>
</evidence>
<dbReference type="AlphaFoldDB" id="A0A6G0WKW4"/>
<dbReference type="VEuPathDB" id="FungiDB:AeMF1_006846"/>
<proteinExistence type="predicted"/>
<evidence type="ECO:0000313" key="8">
    <source>
        <dbReference type="Proteomes" id="UP000481153"/>
    </source>
</evidence>
<dbReference type="InterPro" id="IPR014729">
    <property type="entry name" value="Rossmann-like_a/b/a_fold"/>
</dbReference>
<sequence>MVTAVLWTGGKDSVLAMIEAMDEGHDVQYLVTFGPENPSFKAHPLPLMQRQAAAVGKPHLLRTIGAPYAERYEDNLRALRDEFGVTCIVTGDIDFLGTSTTNFIQARCEAIGLASYFPLWKRSREELLAKLLQKGLYVVFSCVKSIPFEPAVEWLGQPINDKAVERLRQLEENGKPIDICGENGEYHTMVLDGPCFSHRISLPKFSVAAQDGLSYMQFTEDW</sequence>
<keyword evidence="8" id="KW-1185">Reference proteome</keyword>
<dbReference type="Proteomes" id="UP000481153">
    <property type="component" value="Unassembled WGS sequence"/>
</dbReference>
<evidence type="ECO:0000256" key="5">
    <source>
        <dbReference type="ARBA" id="ARBA00048108"/>
    </source>
</evidence>
<reference evidence="7 8" key="1">
    <citation type="submission" date="2019-07" db="EMBL/GenBank/DDBJ databases">
        <title>Genomics analysis of Aphanomyces spp. identifies a new class of oomycete effector associated with host adaptation.</title>
        <authorList>
            <person name="Gaulin E."/>
        </authorList>
    </citation>
    <scope>NUCLEOTIDE SEQUENCE [LARGE SCALE GENOMIC DNA]</scope>
    <source>
        <strain evidence="7 8">ATCC 201684</strain>
    </source>
</reference>
<dbReference type="Pfam" id="PF01902">
    <property type="entry name" value="Diphthami_syn_2"/>
    <property type="match status" value="1"/>
</dbReference>
<comment type="caution">
    <text evidence="7">The sequence shown here is derived from an EMBL/GenBank/DDBJ whole genome shotgun (WGS) entry which is preliminary data.</text>
</comment>